<name>X0TGJ2_9ZZZZ</name>
<proteinExistence type="predicted"/>
<comment type="caution">
    <text evidence="1">The sequence shown here is derived from an EMBL/GenBank/DDBJ whole genome shotgun (WGS) entry which is preliminary data.</text>
</comment>
<dbReference type="AlphaFoldDB" id="X0TGJ2"/>
<reference evidence="1" key="1">
    <citation type="journal article" date="2014" name="Front. Microbiol.">
        <title>High frequency of phylogenetically diverse reductive dehalogenase-homologous genes in deep subseafloor sedimentary metagenomes.</title>
        <authorList>
            <person name="Kawai M."/>
            <person name="Futagami T."/>
            <person name="Toyoda A."/>
            <person name="Takaki Y."/>
            <person name="Nishi S."/>
            <person name="Hori S."/>
            <person name="Arai W."/>
            <person name="Tsubouchi T."/>
            <person name="Morono Y."/>
            <person name="Uchiyama I."/>
            <person name="Ito T."/>
            <person name="Fujiyama A."/>
            <person name="Inagaki F."/>
            <person name="Takami H."/>
        </authorList>
    </citation>
    <scope>NUCLEOTIDE SEQUENCE</scope>
    <source>
        <strain evidence="1">Expedition CK06-06</strain>
    </source>
</reference>
<evidence type="ECO:0000313" key="1">
    <source>
        <dbReference type="EMBL" id="GAF86426.1"/>
    </source>
</evidence>
<protein>
    <submittedName>
        <fullName evidence="1">Uncharacterized protein</fullName>
    </submittedName>
</protein>
<gene>
    <name evidence="1" type="ORF">S01H1_30765</name>
</gene>
<sequence>MTDKFTIKVKKSGVLILSTEGKKLEFNAGEALMLLDILKNEESELRKIADEASPMPIKIRI</sequence>
<dbReference type="EMBL" id="BARS01018953">
    <property type="protein sequence ID" value="GAF86426.1"/>
    <property type="molecule type" value="Genomic_DNA"/>
</dbReference>
<organism evidence="1">
    <name type="scientific">marine sediment metagenome</name>
    <dbReference type="NCBI Taxonomy" id="412755"/>
    <lineage>
        <taxon>unclassified sequences</taxon>
        <taxon>metagenomes</taxon>
        <taxon>ecological metagenomes</taxon>
    </lineage>
</organism>
<accession>X0TGJ2</accession>